<dbReference type="AlphaFoldDB" id="A0A6P1Q651"/>
<sequence>MSENMFILDEKKYPISWRFNSKDCGLTFDEKRKIVLLDEKESEILWDISFPFNHLMRMGRAFCSVIEKNALEFDCPEQSSSFFKNKLKDVSLIFFFWGRKSSAIVPVEIFVKSWSDFFYPGDETSIILIANTKKMIYSYEDEFFYADIIQ</sequence>
<name>A0A6P1Q651_9GAMM</name>
<dbReference type="OrthoDB" id="6636581at2"/>
<organism evidence="1 2">
    <name type="scientific">Mixta intestinalis</name>
    <dbReference type="NCBI Taxonomy" id="1615494"/>
    <lineage>
        <taxon>Bacteria</taxon>
        <taxon>Pseudomonadati</taxon>
        <taxon>Pseudomonadota</taxon>
        <taxon>Gammaproteobacteria</taxon>
        <taxon>Enterobacterales</taxon>
        <taxon>Erwiniaceae</taxon>
        <taxon>Mixta</taxon>
    </lineage>
</organism>
<dbReference type="Proteomes" id="UP000464053">
    <property type="component" value="Chromosome"/>
</dbReference>
<gene>
    <name evidence="1" type="ORF">C7M51_04282</name>
</gene>
<accession>A0A6P1Q651</accession>
<reference evidence="1 2" key="1">
    <citation type="submission" date="2018-03" db="EMBL/GenBank/DDBJ databases">
        <title>Pantoea intestinalis SRCM103226 isolated form the mealworm.</title>
        <authorList>
            <person name="Jeong D.-Y."/>
            <person name="Kim J.W."/>
        </authorList>
    </citation>
    <scope>NUCLEOTIDE SEQUENCE [LARGE SCALE GENOMIC DNA]</scope>
    <source>
        <strain evidence="1 2">SRCM103226</strain>
    </source>
</reference>
<protein>
    <submittedName>
        <fullName evidence="1">Uncharacterized protein</fullName>
    </submittedName>
</protein>
<dbReference type="KEGG" id="mint:C7M51_04282"/>
<proteinExistence type="predicted"/>
<keyword evidence="2" id="KW-1185">Reference proteome</keyword>
<dbReference type="EMBL" id="CP028271">
    <property type="protein sequence ID" value="QHM73921.1"/>
    <property type="molecule type" value="Genomic_DNA"/>
</dbReference>
<evidence type="ECO:0000313" key="1">
    <source>
        <dbReference type="EMBL" id="QHM73921.1"/>
    </source>
</evidence>
<evidence type="ECO:0000313" key="2">
    <source>
        <dbReference type="Proteomes" id="UP000464053"/>
    </source>
</evidence>
<dbReference type="RefSeq" id="WP_160623471.1">
    <property type="nucleotide sequence ID" value="NZ_CP028271.1"/>
</dbReference>